<feature type="binding site" evidence="14">
    <location>
        <position position="83"/>
    </location>
    <ligand>
        <name>FMN</name>
        <dbReference type="ChEBI" id="CHEBI:58210"/>
    </ligand>
</feature>
<dbReference type="Pfam" id="PF01207">
    <property type="entry name" value="Dus"/>
    <property type="match status" value="1"/>
</dbReference>
<sequence length="339" mass="36899">MQSGTVEGEVRVKVTIAGVTLDNPVILAPMAGVCNPPFRRLAKELGAGMVCAEMVSDKGLVSGNEKSKKMTTILPDEHPVSLQLVGYDLASMEQAAEMVGETNADLIDINMGCPVLKICKTGSGAALARDPNYAAKIVRAVVSRVNKPVTVKFRKGWDDDHVNAVEVALAVQEAGAQAVAVHGRTAKQMYSGKADWDIIRRVKEAVRIPVIGNGDVVDPISAKRLMEETGCDAVMVGRAALGNPWIFREIAHYLDTGELLPAPSVEERLEVTLRHMRMLVEFKGEDIGVREMRKHAAWYVKGLPGAAEVRTLINQQTTMAGMEAVLRDYCEWVLRRKTA</sequence>
<evidence type="ECO:0000256" key="7">
    <source>
        <dbReference type="ARBA" id="ARBA00022857"/>
    </source>
</evidence>
<keyword evidence="5 12" id="KW-0288">FMN</keyword>
<comment type="function">
    <text evidence="2 12">Catalyzes the synthesis of 5,6-dihydrouridine (D), a modified base found in the D-loop of most tRNAs, via the reduction of the C5-C6 double bond in target uridines.</text>
</comment>
<feature type="binding site" evidence="14">
    <location>
        <begin position="29"/>
        <end position="31"/>
    </location>
    <ligand>
        <name>FMN</name>
        <dbReference type="ChEBI" id="CHEBI:58210"/>
    </ligand>
</feature>
<feature type="active site" description="Proton donor" evidence="13">
    <location>
        <position position="113"/>
    </location>
</feature>
<dbReference type="PROSITE" id="PS01136">
    <property type="entry name" value="UPF0034"/>
    <property type="match status" value="1"/>
</dbReference>
<organism evidence="16 17">
    <name type="scientific">Alicyclobacillus acidocaldarius (strain Tc-4-1)</name>
    <name type="common">Bacillus acidocaldarius</name>
    <dbReference type="NCBI Taxonomy" id="1048834"/>
    <lineage>
        <taxon>Bacteria</taxon>
        <taxon>Bacillati</taxon>
        <taxon>Bacillota</taxon>
        <taxon>Bacilli</taxon>
        <taxon>Bacillales</taxon>
        <taxon>Alicyclobacillaceae</taxon>
        <taxon>Alicyclobacillus</taxon>
    </lineage>
</organism>
<dbReference type="PATRIC" id="fig|1048834.4.peg.2077"/>
<keyword evidence="9 12" id="KW-0560">Oxidoreductase</keyword>
<dbReference type="PIRSF" id="PIRSF006621">
    <property type="entry name" value="Dus"/>
    <property type="match status" value="1"/>
</dbReference>
<evidence type="ECO:0000256" key="13">
    <source>
        <dbReference type="PIRSR" id="PIRSR006621-1"/>
    </source>
</evidence>
<dbReference type="InterPro" id="IPR024036">
    <property type="entry name" value="tRNA-dHydroUridine_Synthase_C"/>
</dbReference>
<evidence type="ECO:0000256" key="4">
    <source>
        <dbReference type="ARBA" id="ARBA00022630"/>
    </source>
</evidence>
<keyword evidence="3" id="KW-0820">tRNA-binding</keyword>
<protein>
    <recommendedName>
        <fullName evidence="12">tRNA-dihydrouridine synthase</fullName>
        <ecNumber evidence="12">1.3.1.-</ecNumber>
    </recommendedName>
</protein>
<proteinExistence type="inferred from homology"/>
<evidence type="ECO:0000256" key="14">
    <source>
        <dbReference type="PIRSR" id="PIRSR006621-2"/>
    </source>
</evidence>
<dbReference type="Gene3D" id="3.20.20.70">
    <property type="entry name" value="Aldolase class I"/>
    <property type="match status" value="1"/>
</dbReference>
<evidence type="ECO:0000259" key="15">
    <source>
        <dbReference type="Pfam" id="PF01207"/>
    </source>
</evidence>
<dbReference type="NCBIfam" id="TIGR00737">
    <property type="entry name" value="nifR3_yhdG"/>
    <property type="match status" value="1"/>
</dbReference>
<evidence type="ECO:0000313" key="17">
    <source>
        <dbReference type="Proteomes" id="UP000000292"/>
    </source>
</evidence>
<accession>F8IFM0</accession>
<reference evidence="17" key="2">
    <citation type="submission" date="2011-06" db="EMBL/GenBank/DDBJ databases">
        <title>The complete genome sequence of Alicyclobacillus acidocaldarius sp. Tc-4-1.</title>
        <authorList>
            <person name="Chen Y."/>
            <person name="He Y."/>
            <person name="Dong Z."/>
            <person name="Hu S."/>
        </authorList>
    </citation>
    <scope>NUCLEOTIDE SEQUENCE [LARGE SCALE GENOMIC DNA]</scope>
    <source>
        <strain evidence="17">Tc-4-1</strain>
    </source>
</reference>
<keyword evidence="4 12" id="KW-0285">Flavoprotein</keyword>
<dbReference type="InterPro" id="IPR004652">
    <property type="entry name" value="DusB-like"/>
</dbReference>
<dbReference type="InterPro" id="IPR035587">
    <property type="entry name" value="DUS-like_FMN-bd"/>
</dbReference>
<name>F8IFM0_ALIAT</name>
<dbReference type="GO" id="GO:0000049">
    <property type="term" value="F:tRNA binding"/>
    <property type="evidence" value="ECO:0007669"/>
    <property type="project" value="UniProtKB-KW"/>
</dbReference>
<feature type="binding site" evidence="14">
    <location>
        <position position="152"/>
    </location>
    <ligand>
        <name>FMN</name>
        <dbReference type="ChEBI" id="CHEBI:58210"/>
    </ligand>
</feature>
<dbReference type="AlphaFoldDB" id="F8IFM0"/>
<dbReference type="InterPro" id="IPR018517">
    <property type="entry name" value="tRNA_hU_synthase_CS"/>
</dbReference>
<evidence type="ECO:0000256" key="5">
    <source>
        <dbReference type="ARBA" id="ARBA00022643"/>
    </source>
</evidence>
<dbReference type="GO" id="GO:0017150">
    <property type="term" value="F:tRNA dihydrouridine synthase activity"/>
    <property type="evidence" value="ECO:0007669"/>
    <property type="project" value="InterPro"/>
</dbReference>
<keyword evidence="7" id="KW-0521">NADP</keyword>
<dbReference type="PANTHER" id="PTHR45846:SF1">
    <property type="entry name" value="TRNA-DIHYDROURIDINE(47) SYNTHASE [NAD(P)(+)]-LIKE"/>
    <property type="match status" value="1"/>
</dbReference>
<evidence type="ECO:0000256" key="6">
    <source>
        <dbReference type="ARBA" id="ARBA00022694"/>
    </source>
</evidence>
<dbReference type="Gene3D" id="1.10.1200.80">
    <property type="entry name" value="Putative flavin oxidoreducatase, domain 2"/>
    <property type="match status" value="1"/>
</dbReference>
<dbReference type="HOGENOM" id="CLU_013299_0_3_9"/>
<evidence type="ECO:0000256" key="11">
    <source>
        <dbReference type="ARBA" id="ARBA00048802"/>
    </source>
</evidence>
<dbReference type="EC" id="1.3.1.-" evidence="12"/>
<dbReference type="SUPFAM" id="SSF51395">
    <property type="entry name" value="FMN-linked oxidoreductases"/>
    <property type="match status" value="1"/>
</dbReference>
<keyword evidence="8" id="KW-0694">RNA-binding</keyword>
<evidence type="ECO:0000256" key="1">
    <source>
        <dbReference type="ARBA" id="ARBA00001917"/>
    </source>
</evidence>
<dbReference type="CDD" id="cd02801">
    <property type="entry name" value="DUS_like_FMN"/>
    <property type="match status" value="1"/>
</dbReference>
<evidence type="ECO:0000256" key="9">
    <source>
        <dbReference type="ARBA" id="ARBA00023002"/>
    </source>
</evidence>
<dbReference type="PANTHER" id="PTHR45846">
    <property type="entry name" value="TRNA-DIHYDROURIDINE(47) SYNTHASE [NAD(P)(+)]-LIKE"/>
    <property type="match status" value="1"/>
</dbReference>
<dbReference type="InterPro" id="IPR013785">
    <property type="entry name" value="Aldolase_TIM"/>
</dbReference>
<evidence type="ECO:0000256" key="8">
    <source>
        <dbReference type="ARBA" id="ARBA00022884"/>
    </source>
</evidence>
<comment type="catalytic activity">
    <reaction evidence="11">
        <text>a 5,6-dihydrouridine in tRNA + NAD(+) = a uridine in tRNA + NADH + H(+)</text>
        <dbReference type="Rhea" id="RHEA:54452"/>
        <dbReference type="Rhea" id="RHEA-COMP:13339"/>
        <dbReference type="Rhea" id="RHEA-COMP:13887"/>
        <dbReference type="ChEBI" id="CHEBI:15378"/>
        <dbReference type="ChEBI" id="CHEBI:57540"/>
        <dbReference type="ChEBI" id="CHEBI:57945"/>
        <dbReference type="ChEBI" id="CHEBI:65315"/>
        <dbReference type="ChEBI" id="CHEBI:74443"/>
    </reaction>
</comment>
<dbReference type="Proteomes" id="UP000000292">
    <property type="component" value="Chromosome"/>
</dbReference>
<keyword evidence="6 12" id="KW-0819">tRNA processing</keyword>
<evidence type="ECO:0000256" key="2">
    <source>
        <dbReference type="ARBA" id="ARBA00002790"/>
    </source>
</evidence>
<evidence type="ECO:0000256" key="3">
    <source>
        <dbReference type="ARBA" id="ARBA00022555"/>
    </source>
</evidence>
<comment type="cofactor">
    <cofactor evidence="1 12 14">
        <name>FMN</name>
        <dbReference type="ChEBI" id="CHEBI:58210"/>
    </cofactor>
</comment>
<dbReference type="STRING" id="1048834.TC41_2198"/>
<feature type="binding site" evidence="14">
    <location>
        <position position="182"/>
    </location>
    <ligand>
        <name>FMN</name>
        <dbReference type="ChEBI" id="CHEBI:58210"/>
    </ligand>
</feature>
<dbReference type="eggNOG" id="COG0042">
    <property type="taxonomic scope" value="Bacteria"/>
</dbReference>
<comment type="similarity">
    <text evidence="12">Belongs to the dus family.</text>
</comment>
<comment type="catalytic activity">
    <reaction evidence="10">
        <text>a 5,6-dihydrouridine in tRNA + NADP(+) = a uridine in tRNA + NADPH + H(+)</text>
        <dbReference type="Rhea" id="RHEA:23624"/>
        <dbReference type="Rhea" id="RHEA-COMP:13339"/>
        <dbReference type="Rhea" id="RHEA-COMP:13887"/>
        <dbReference type="ChEBI" id="CHEBI:15378"/>
        <dbReference type="ChEBI" id="CHEBI:57783"/>
        <dbReference type="ChEBI" id="CHEBI:58349"/>
        <dbReference type="ChEBI" id="CHEBI:65315"/>
        <dbReference type="ChEBI" id="CHEBI:74443"/>
    </reaction>
</comment>
<evidence type="ECO:0000256" key="10">
    <source>
        <dbReference type="ARBA" id="ARBA00048205"/>
    </source>
</evidence>
<evidence type="ECO:0000313" key="16">
    <source>
        <dbReference type="EMBL" id="AEJ44104.1"/>
    </source>
</evidence>
<dbReference type="EMBL" id="CP002902">
    <property type="protein sequence ID" value="AEJ44104.1"/>
    <property type="molecule type" value="Genomic_DNA"/>
</dbReference>
<dbReference type="GO" id="GO:0050660">
    <property type="term" value="F:flavin adenine dinucleotide binding"/>
    <property type="evidence" value="ECO:0007669"/>
    <property type="project" value="InterPro"/>
</dbReference>
<keyword evidence="14" id="KW-0547">Nucleotide-binding</keyword>
<evidence type="ECO:0000256" key="12">
    <source>
        <dbReference type="PIRNR" id="PIRNR006621"/>
    </source>
</evidence>
<feature type="binding site" evidence="14">
    <location>
        <begin position="237"/>
        <end position="238"/>
    </location>
    <ligand>
        <name>FMN</name>
        <dbReference type="ChEBI" id="CHEBI:58210"/>
    </ligand>
</feature>
<gene>
    <name evidence="16" type="primary">dusB</name>
    <name evidence="16" type="ordered locus">TC41_2198</name>
</gene>
<dbReference type="InterPro" id="IPR001269">
    <property type="entry name" value="DUS_fam"/>
</dbReference>
<dbReference type="KEGG" id="aad:TC41_2198"/>
<feature type="domain" description="DUS-like FMN-binding" evidence="15">
    <location>
        <begin position="26"/>
        <end position="327"/>
    </location>
</feature>
<reference evidence="16 17" key="1">
    <citation type="journal article" date="2011" name="J. Bacteriol.">
        <title>Complete Genome Sequence of Alicyclobacillus acidocaldarius Strain Tc-4-1.</title>
        <authorList>
            <person name="Chen Y."/>
            <person name="He Y."/>
            <person name="Zhang B."/>
            <person name="Yang J."/>
            <person name="Li W."/>
            <person name="Dong Z."/>
            <person name="Hu S."/>
        </authorList>
    </citation>
    <scope>NUCLEOTIDE SEQUENCE [LARGE SCALE GENOMIC DNA]</scope>
    <source>
        <strain evidence="16 17">Tc-4-1</strain>
    </source>
</reference>